<feature type="compositionally biased region" description="Acidic residues" evidence="1">
    <location>
        <begin position="28"/>
        <end position="47"/>
    </location>
</feature>
<dbReference type="AlphaFoldDB" id="A0AAW0EIW2"/>
<protein>
    <submittedName>
        <fullName evidence="2">Uncharacterized protein</fullName>
    </submittedName>
</protein>
<evidence type="ECO:0000256" key="1">
    <source>
        <dbReference type="SAM" id="MobiDB-lite"/>
    </source>
</evidence>
<gene>
    <name evidence="2" type="ORF">R3P38DRAFT_3165333</name>
</gene>
<sequence>MNDQQHNALAANWDPEILAAYMAKAQTENDEDEAMSSSDSDDSDVEADTSMSSISTAMSDMEVPHPDDITSDDSAFSSEDEFAEESAVEKQVMRRELVLGRPTSEILKMRQTELSQMHLAYMKQLDDADEELAELTGVPYQAIVRRQPVMGYDEPLEQGEDVEAFVMELRKRSDKEIHSTESKKRLIEQLVLLAQSLFRKERRIKHLQA</sequence>
<dbReference type="Proteomes" id="UP001362999">
    <property type="component" value="Unassembled WGS sequence"/>
</dbReference>
<dbReference type="EMBL" id="JAWWNJ010000001">
    <property type="protein sequence ID" value="KAK7064310.1"/>
    <property type="molecule type" value="Genomic_DNA"/>
</dbReference>
<accession>A0AAW0EIW2</accession>
<evidence type="ECO:0000313" key="3">
    <source>
        <dbReference type="Proteomes" id="UP001362999"/>
    </source>
</evidence>
<name>A0AAW0EIW2_9AGAR</name>
<keyword evidence="3" id="KW-1185">Reference proteome</keyword>
<feature type="region of interest" description="Disordered" evidence="1">
    <location>
        <begin position="21"/>
        <end position="79"/>
    </location>
</feature>
<reference evidence="2 3" key="1">
    <citation type="journal article" date="2024" name="J Genomics">
        <title>Draft genome sequencing and assembly of Favolaschia claudopus CIRM-BRFM 2984 isolated from oak limbs.</title>
        <authorList>
            <person name="Navarro D."/>
            <person name="Drula E."/>
            <person name="Chaduli D."/>
            <person name="Cazenave R."/>
            <person name="Ahrendt S."/>
            <person name="Wang J."/>
            <person name="Lipzen A."/>
            <person name="Daum C."/>
            <person name="Barry K."/>
            <person name="Grigoriev I.V."/>
            <person name="Favel A."/>
            <person name="Rosso M.N."/>
            <person name="Martin F."/>
        </authorList>
    </citation>
    <scope>NUCLEOTIDE SEQUENCE [LARGE SCALE GENOMIC DNA]</scope>
    <source>
        <strain evidence="2 3">CIRM-BRFM 2984</strain>
    </source>
</reference>
<evidence type="ECO:0000313" key="2">
    <source>
        <dbReference type="EMBL" id="KAK7064310.1"/>
    </source>
</evidence>
<organism evidence="2 3">
    <name type="scientific">Favolaschia claudopus</name>
    <dbReference type="NCBI Taxonomy" id="2862362"/>
    <lineage>
        <taxon>Eukaryota</taxon>
        <taxon>Fungi</taxon>
        <taxon>Dikarya</taxon>
        <taxon>Basidiomycota</taxon>
        <taxon>Agaricomycotina</taxon>
        <taxon>Agaricomycetes</taxon>
        <taxon>Agaricomycetidae</taxon>
        <taxon>Agaricales</taxon>
        <taxon>Marasmiineae</taxon>
        <taxon>Mycenaceae</taxon>
        <taxon>Favolaschia</taxon>
    </lineage>
</organism>
<comment type="caution">
    <text evidence="2">The sequence shown here is derived from an EMBL/GenBank/DDBJ whole genome shotgun (WGS) entry which is preliminary data.</text>
</comment>
<proteinExistence type="predicted"/>